<comment type="caution">
    <text evidence="1">The sequence shown here is derived from an EMBL/GenBank/DDBJ whole genome shotgun (WGS) entry which is preliminary data.</text>
</comment>
<dbReference type="EMBL" id="CM055109">
    <property type="protein sequence ID" value="KAJ7522403.1"/>
    <property type="molecule type" value="Genomic_DNA"/>
</dbReference>
<evidence type="ECO:0000313" key="2">
    <source>
        <dbReference type="Proteomes" id="UP001162992"/>
    </source>
</evidence>
<reference evidence="2" key="1">
    <citation type="journal article" date="2024" name="Proc. Natl. Acad. Sci. U.S.A.">
        <title>Extraordinary preservation of gene collinearity over three hundred million years revealed in homosporous lycophytes.</title>
        <authorList>
            <person name="Li C."/>
            <person name="Wickell D."/>
            <person name="Kuo L.Y."/>
            <person name="Chen X."/>
            <person name="Nie B."/>
            <person name="Liao X."/>
            <person name="Peng D."/>
            <person name="Ji J."/>
            <person name="Jenkins J."/>
            <person name="Williams M."/>
            <person name="Shu S."/>
            <person name="Plott C."/>
            <person name="Barry K."/>
            <person name="Rajasekar S."/>
            <person name="Grimwood J."/>
            <person name="Han X."/>
            <person name="Sun S."/>
            <person name="Hou Z."/>
            <person name="He W."/>
            <person name="Dai G."/>
            <person name="Sun C."/>
            <person name="Schmutz J."/>
            <person name="Leebens-Mack J.H."/>
            <person name="Li F.W."/>
            <person name="Wang L."/>
        </authorList>
    </citation>
    <scope>NUCLEOTIDE SEQUENCE [LARGE SCALE GENOMIC DNA]</scope>
    <source>
        <strain evidence="2">cv. PW_Plant_1</strain>
    </source>
</reference>
<protein>
    <submittedName>
        <fullName evidence="1">Uncharacterized protein</fullName>
    </submittedName>
</protein>
<organism evidence="1 2">
    <name type="scientific">Diphasiastrum complanatum</name>
    <name type="common">Issler's clubmoss</name>
    <name type="synonym">Lycopodium complanatum</name>
    <dbReference type="NCBI Taxonomy" id="34168"/>
    <lineage>
        <taxon>Eukaryota</taxon>
        <taxon>Viridiplantae</taxon>
        <taxon>Streptophyta</taxon>
        <taxon>Embryophyta</taxon>
        <taxon>Tracheophyta</taxon>
        <taxon>Lycopodiopsida</taxon>
        <taxon>Lycopodiales</taxon>
        <taxon>Lycopodiaceae</taxon>
        <taxon>Lycopodioideae</taxon>
        <taxon>Diphasiastrum</taxon>
    </lineage>
</organism>
<gene>
    <name evidence="1" type="ORF">O6H91_18G009200</name>
</gene>
<dbReference type="Proteomes" id="UP001162992">
    <property type="component" value="Chromosome 18"/>
</dbReference>
<accession>A0ACC2AXY6</accession>
<evidence type="ECO:0000313" key="1">
    <source>
        <dbReference type="EMBL" id="KAJ7522403.1"/>
    </source>
</evidence>
<sequence length="413" mass="45800">MVPVCRLNLALVESDFWKCFCMPLRPCSAPTTQRLLFTLKPTSATIALRHFSGRKLQFVGTVTPALVDNVAARSKKTNNIRHLSGQLAGNILFKQDTKLNFSKLKTRASRITRNPSLKSIEEAARKKWLLSLSSPSEGDDLPVSTSNDLEVQDEDEDYDLEMMSLEGVISSSNNVPDASSSELVIGVDPDVSGAMAVLKVVDSVVIAQVLDVPTVKVMIGKRMRRRHDTRSIVNIVNDLRAPQGSIAYVEQSLPFPKDGKQAWWSTGFGYGVWIGALVASGFSVVPIRPQAWKSAMGLLGSEYSKDDSRLQAATLFPNLSSQLQRKKDHVGIVAKRSALSRWTRNGLVRGRGFKIWHRSSSSIKWLASRPHQIAARVYRSMNCLWRSGQLHHHDIGSINISIVGRTDCILFCF</sequence>
<name>A0ACC2AXY6_DIPCM</name>
<proteinExistence type="predicted"/>
<keyword evidence="2" id="KW-1185">Reference proteome</keyword>